<organism evidence="2 3">
    <name type="scientific">Aneurinibacillus aneurinilyticus ATCC 12856</name>
    <dbReference type="NCBI Taxonomy" id="649747"/>
    <lineage>
        <taxon>Bacteria</taxon>
        <taxon>Bacillati</taxon>
        <taxon>Bacillota</taxon>
        <taxon>Bacilli</taxon>
        <taxon>Bacillales</taxon>
        <taxon>Paenibacillaceae</taxon>
        <taxon>Aneurinibacillus group</taxon>
        <taxon>Aneurinibacillus</taxon>
    </lineage>
</organism>
<evidence type="ECO:0000256" key="1">
    <source>
        <dbReference type="SAM" id="MobiDB-lite"/>
    </source>
</evidence>
<feature type="region of interest" description="Disordered" evidence="1">
    <location>
        <begin position="857"/>
        <end position="876"/>
    </location>
</feature>
<sequence length="1064" mass="118362">MQISDWMRGLRSVQAMGKLPEVRQDQTVQVSIKQKLSSQEALVEINGQEFEATFEKGVPAESRVSAQVMARNGETLQLRVNATAEGASRQVPPSEAVIDRMLQEAGVKASPEMKEAVKRIAAERMPITKDVLRTIQHIMQKGEGGVQQKIDTLTVMAKKDITITPKAYEAVSRVLHGPSLGSILSELAKEAPDFLPPAASKDIVTNGVSPAAQKKLTKQLEVLEQALKSERPINKEAVQKLIEQIKQNVQSVKPNPDIRQAIDKVVGQVEEIIHKSARQKHAISPEQMKHGVDRAALERAINQLKQPAQAARQEGGDTRIPLSDKEILRQIDTIQQNLQQQQPITREQLQRLIQQIEKNLDVSKRDDASRQQLQKSIQILSKMAQALPERQPVVLTESASRSIGTELTRIAEQIQAGAATTPDAQLVKETAGQATSPTKLQDLAKLVQELRSAGRVTRAQLDQLMQTVKDVVNKAGLSPKLAKDIEALTDRLIKDLRMSMSYEAVGKSGEAKAIVTRNMDTLVQLFKLSAPVSVLPGEGQEGESSSAFLRPIGETFARLAGIVLAARHDMIQALMDAQEATFKNLDGTQEIAKVVENLSAALRDAAIQNSIPKEQARQMDTILQRIEAMATGQERSTEPATVLQELDGLEQFLREAGERAEALTGVQTTDFERITRYIPDYLREAGEEFIQTKKEIMSNVQRMSQFLQQNIPQAASYVQRIIEPTIELVNRLVTKGEFALFADMEFEHSILKISGELQQVKGLLDKGKQDEALQIFQRVRGELEKLHWQPSYTKVERFFSKMTGEGEMRNPLQMYGQQWREDSLTGRGVQEAMRGMGLNYEREAAEWLVRREAHPHTPGTAFGQTGHHGQGRQDAPPHTLKSLMMEGMNDPQLTVRAKEVMDQALSHVTGQQLLSRQDGQTPFQSLHVQLPIPWEEGTQSVELQVQSRTNGEQMDWENCSLFFFLDTPKFGETGISVLVAEREMTLRIQNDHPNVEAAFSPYIPKLTDELQKMGYRIHGVTFTPIGQAVAGEEKQQPVLPHVDAAKARAEALATATKEGVDFSI</sequence>
<reference evidence="2 3" key="1">
    <citation type="submission" date="2013-08" db="EMBL/GenBank/DDBJ databases">
        <authorList>
            <person name="Weinstock G."/>
            <person name="Sodergren E."/>
            <person name="Wylie T."/>
            <person name="Fulton L."/>
            <person name="Fulton R."/>
            <person name="Fronick C."/>
            <person name="O'Laughlin M."/>
            <person name="Godfrey J."/>
            <person name="Miner T."/>
            <person name="Herter B."/>
            <person name="Appelbaum E."/>
            <person name="Cordes M."/>
            <person name="Lek S."/>
            <person name="Wollam A."/>
            <person name="Pepin K.H."/>
            <person name="Palsikar V.B."/>
            <person name="Mitreva M."/>
            <person name="Wilson R.K."/>
        </authorList>
    </citation>
    <scope>NUCLEOTIDE SEQUENCE [LARGE SCALE GENOMIC DNA]</scope>
    <source>
        <strain evidence="2 3">ATCC 12856</strain>
    </source>
</reference>
<evidence type="ECO:0000313" key="3">
    <source>
        <dbReference type="Proteomes" id="UP000016511"/>
    </source>
</evidence>
<dbReference type="EMBL" id="AWSJ01000382">
    <property type="protein sequence ID" value="ERI04475.1"/>
    <property type="molecule type" value="Genomic_DNA"/>
</dbReference>
<dbReference type="PATRIC" id="fig|649747.3.peg.5412"/>
<name>U1WPB8_ANEAE</name>
<evidence type="ECO:0000313" key="2">
    <source>
        <dbReference type="EMBL" id="ERI04475.1"/>
    </source>
</evidence>
<gene>
    <name evidence="2" type="ORF">HMPREF0083_06053</name>
</gene>
<dbReference type="Proteomes" id="UP000016511">
    <property type="component" value="Unassembled WGS sequence"/>
</dbReference>
<proteinExistence type="predicted"/>
<protein>
    <recommendedName>
        <fullName evidence="4">Flagellar hook-length control protein-like C-terminal domain-containing protein</fullName>
    </recommendedName>
</protein>
<comment type="caution">
    <text evidence="2">The sequence shown here is derived from an EMBL/GenBank/DDBJ whole genome shotgun (WGS) entry which is preliminary data.</text>
</comment>
<dbReference type="HOGENOM" id="CLU_005720_0_0_9"/>
<dbReference type="RefSeq" id="WP_021620357.1">
    <property type="nucleotide sequence ID" value="NZ_KE952728.1"/>
</dbReference>
<dbReference type="GeneID" id="92838248"/>
<dbReference type="eggNOG" id="COG1196">
    <property type="taxonomic scope" value="Bacteria"/>
</dbReference>
<keyword evidence="3" id="KW-1185">Reference proteome</keyword>
<dbReference type="STRING" id="649747.HMPREF0083_06053"/>
<evidence type="ECO:0008006" key="4">
    <source>
        <dbReference type="Google" id="ProtNLM"/>
    </source>
</evidence>
<dbReference type="AlphaFoldDB" id="U1WPB8"/>
<accession>U1WPB8</accession>